<organism evidence="13">
    <name type="scientific">Thermocrinis ruber</name>
    <dbReference type="NCBI Taxonomy" id="75906"/>
    <lineage>
        <taxon>Bacteria</taxon>
        <taxon>Pseudomonadati</taxon>
        <taxon>Aquificota</taxon>
        <taxon>Aquificia</taxon>
        <taxon>Aquificales</taxon>
        <taxon>Aquificaceae</taxon>
        <taxon>Thermocrinis</taxon>
    </lineage>
</organism>
<dbReference type="GO" id="GO:0016020">
    <property type="term" value="C:membrane"/>
    <property type="evidence" value="ECO:0007669"/>
    <property type="project" value="UniProtKB-SubCell"/>
</dbReference>
<keyword evidence="4 11" id="KW-0808">Transferase</keyword>
<keyword evidence="7" id="KW-0443">Lipid metabolism</keyword>
<name>A0A7C5SWD8_9AQUI</name>
<feature type="transmembrane region" description="Helical" evidence="12">
    <location>
        <begin position="111"/>
        <end position="131"/>
    </location>
</feature>
<dbReference type="Pfam" id="PF01066">
    <property type="entry name" value="CDP-OH_P_transf"/>
    <property type="match status" value="1"/>
</dbReference>
<comment type="similarity">
    <text evidence="2 11">Belongs to the CDP-alcohol phosphatidyltransferase class-I family.</text>
</comment>
<evidence type="ECO:0000256" key="8">
    <source>
        <dbReference type="ARBA" id="ARBA00023136"/>
    </source>
</evidence>
<keyword evidence="6 12" id="KW-1133">Transmembrane helix</keyword>
<feature type="transmembrane region" description="Helical" evidence="12">
    <location>
        <begin position="32"/>
        <end position="49"/>
    </location>
</feature>
<sequence length="192" mass="21485">MSYLTRELKPYFEKSFMPLIDAISKAKVHPNFLTVFGLFLVAVGSYFLYLKTYLLSFVFLLLGALCDALDGAIARKTKQNSTFGAFLDSLTDRFSDALPFIAIALSSQDKVLSLFSLLALVFSFGVSYARARGEGLGFELKVGFFERTERWVVLLAGVLLQQIFLALIILAVGSFLTLIQRVYTFMRLSQGR</sequence>
<protein>
    <submittedName>
        <fullName evidence="13">CDP-alcohol phosphatidyltransferase family protein</fullName>
    </submittedName>
</protein>
<evidence type="ECO:0000256" key="12">
    <source>
        <dbReference type="SAM" id="Phobius"/>
    </source>
</evidence>
<dbReference type="InterPro" id="IPR048254">
    <property type="entry name" value="CDP_ALCOHOL_P_TRANSF_CS"/>
</dbReference>
<keyword evidence="9" id="KW-0594">Phospholipid biosynthesis</keyword>
<evidence type="ECO:0000256" key="3">
    <source>
        <dbReference type="ARBA" id="ARBA00022516"/>
    </source>
</evidence>
<dbReference type="Gene3D" id="1.20.120.1760">
    <property type="match status" value="1"/>
</dbReference>
<evidence type="ECO:0000256" key="7">
    <source>
        <dbReference type="ARBA" id="ARBA00023098"/>
    </source>
</evidence>
<dbReference type="InterPro" id="IPR050324">
    <property type="entry name" value="CDP-alcohol_PTase-I"/>
</dbReference>
<dbReference type="GO" id="GO:0046474">
    <property type="term" value="P:glycerophospholipid biosynthetic process"/>
    <property type="evidence" value="ECO:0007669"/>
    <property type="project" value="TreeGrafter"/>
</dbReference>
<evidence type="ECO:0000313" key="13">
    <source>
        <dbReference type="EMBL" id="HHO73627.1"/>
    </source>
</evidence>
<comment type="caution">
    <text evidence="13">The sequence shown here is derived from an EMBL/GenBank/DDBJ whole genome shotgun (WGS) entry which is preliminary data.</text>
</comment>
<feature type="transmembrane region" description="Helical" evidence="12">
    <location>
        <begin position="151"/>
        <end position="179"/>
    </location>
</feature>
<dbReference type="GO" id="GO:0016780">
    <property type="term" value="F:phosphotransferase activity, for other substituted phosphate groups"/>
    <property type="evidence" value="ECO:0007669"/>
    <property type="project" value="InterPro"/>
</dbReference>
<keyword evidence="10" id="KW-1208">Phospholipid metabolism</keyword>
<accession>A0A7C5SWD8</accession>
<keyword evidence="3" id="KW-0444">Lipid biosynthesis</keyword>
<evidence type="ECO:0000256" key="1">
    <source>
        <dbReference type="ARBA" id="ARBA00004141"/>
    </source>
</evidence>
<dbReference type="InterPro" id="IPR000462">
    <property type="entry name" value="CDP-OH_P_trans"/>
</dbReference>
<reference evidence="13" key="1">
    <citation type="journal article" date="2020" name="mSystems">
        <title>Genome- and Community-Level Interaction Insights into Carbon Utilization and Element Cycling Functions of Hydrothermarchaeota in Hydrothermal Sediment.</title>
        <authorList>
            <person name="Zhou Z."/>
            <person name="Liu Y."/>
            <person name="Xu W."/>
            <person name="Pan J."/>
            <person name="Luo Z.H."/>
            <person name="Li M."/>
        </authorList>
    </citation>
    <scope>NUCLEOTIDE SEQUENCE [LARGE SCALE GENOMIC DNA]</scope>
    <source>
        <strain evidence="13">SpSt-114</strain>
    </source>
</reference>
<dbReference type="AlphaFoldDB" id="A0A7C5SWD8"/>
<feature type="transmembrane region" description="Helical" evidence="12">
    <location>
        <begin position="55"/>
        <end position="73"/>
    </location>
</feature>
<dbReference type="PANTHER" id="PTHR14269">
    <property type="entry name" value="CDP-DIACYLGLYCEROL--GLYCEROL-3-PHOSPHATE 3-PHOSPHATIDYLTRANSFERASE-RELATED"/>
    <property type="match status" value="1"/>
</dbReference>
<evidence type="ECO:0000256" key="10">
    <source>
        <dbReference type="ARBA" id="ARBA00023264"/>
    </source>
</evidence>
<evidence type="ECO:0000256" key="4">
    <source>
        <dbReference type="ARBA" id="ARBA00022679"/>
    </source>
</evidence>
<evidence type="ECO:0000256" key="5">
    <source>
        <dbReference type="ARBA" id="ARBA00022692"/>
    </source>
</evidence>
<evidence type="ECO:0000256" key="6">
    <source>
        <dbReference type="ARBA" id="ARBA00022989"/>
    </source>
</evidence>
<proteinExistence type="inferred from homology"/>
<dbReference type="PANTHER" id="PTHR14269:SF62">
    <property type="entry name" value="CDP-DIACYLGLYCEROL--GLYCEROL-3-PHOSPHATE 3-PHOSPHATIDYLTRANSFERASE 1, CHLOROPLASTIC"/>
    <property type="match status" value="1"/>
</dbReference>
<comment type="subcellular location">
    <subcellularLocation>
        <location evidence="1">Membrane</location>
        <topology evidence="1">Multi-pass membrane protein</topology>
    </subcellularLocation>
</comment>
<dbReference type="PROSITE" id="PS00379">
    <property type="entry name" value="CDP_ALCOHOL_P_TRANSF"/>
    <property type="match status" value="1"/>
</dbReference>
<gene>
    <name evidence="13" type="ORF">ENN04_03220</name>
</gene>
<evidence type="ECO:0000256" key="9">
    <source>
        <dbReference type="ARBA" id="ARBA00023209"/>
    </source>
</evidence>
<keyword evidence="8 12" id="KW-0472">Membrane</keyword>
<evidence type="ECO:0000256" key="11">
    <source>
        <dbReference type="RuleBase" id="RU003750"/>
    </source>
</evidence>
<dbReference type="EMBL" id="DSAC01000038">
    <property type="protein sequence ID" value="HHO73627.1"/>
    <property type="molecule type" value="Genomic_DNA"/>
</dbReference>
<dbReference type="InterPro" id="IPR043130">
    <property type="entry name" value="CDP-OH_PTrfase_TM_dom"/>
</dbReference>
<evidence type="ECO:0000256" key="2">
    <source>
        <dbReference type="ARBA" id="ARBA00010441"/>
    </source>
</evidence>
<keyword evidence="5 12" id="KW-0812">Transmembrane</keyword>